<reference evidence="2" key="1">
    <citation type="submission" date="2009-11" db="EMBL/GenBank/DDBJ databases">
        <authorList>
            <consortium name="The Broad Institute Genome Sequencing Platform"/>
            <person name="Ward D."/>
            <person name="Feldgarden M."/>
            <person name="Earl A."/>
            <person name="Young S.K."/>
            <person name="Zeng Q."/>
            <person name="Koehrsen M."/>
            <person name="Alvarado L."/>
            <person name="Berlin A."/>
            <person name="Bochicchio J."/>
            <person name="Borenstein D."/>
            <person name="Chapman S.B."/>
            <person name="Chen Z."/>
            <person name="Engels R."/>
            <person name="Freedman E."/>
            <person name="Gellesch M."/>
            <person name="Goldberg J."/>
            <person name="Griggs A."/>
            <person name="Gujja S."/>
            <person name="Heilman E."/>
            <person name="Heiman D."/>
            <person name="Hepburn T."/>
            <person name="Howarth C."/>
            <person name="Jen D."/>
            <person name="Larson L."/>
            <person name="Lewis B."/>
            <person name="Mehta T."/>
            <person name="Park D."/>
            <person name="Pearson M."/>
            <person name="Roberts A."/>
            <person name="Saif S."/>
            <person name="Shea T."/>
            <person name="Shenoy N."/>
            <person name="Sisk P."/>
            <person name="Stolte C."/>
            <person name="Sykes S."/>
            <person name="Thomson T."/>
            <person name="Walk T."/>
            <person name="White J."/>
            <person name="Yandava C."/>
            <person name="Izard J."/>
            <person name="Baranova O.V."/>
            <person name="Blanton J.M."/>
            <person name="Tanner A.C."/>
            <person name="Dewhirst F.E."/>
            <person name="Haas B."/>
            <person name="Nusbaum C."/>
            <person name="Birren B."/>
        </authorList>
    </citation>
    <scope>NUCLEOTIDE SEQUENCE [LARGE SCALE GENOMIC DNA]</scope>
    <source>
        <strain evidence="2">1-1 BBBD Race 1</strain>
    </source>
</reference>
<dbReference type="EnsemblFungi" id="PTTG_26701-t43_1">
    <property type="protein sequence ID" value="PTTG_26701-t43_1-p1"/>
    <property type="gene ID" value="PTTG_26701"/>
</dbReference>
<reference evidence="3 4" key="3">
    <citation type="journal article" date="2017" name="G3 (Bethesda)">
        <title>Comparative analysis highlights variable genome content of wheat rusts and divergence of the mating loci.</title>
        <authorList>
            <person name="Cuomo C.A."/>
            <person name="Bakkeren G."/>
            <person name="Khalil H.B."/>
            <person name="Panwar V."/>
            <person name="Joly D."/>
            <person name="Linning R."/>
            <person name="Sakthikumar S."/>
            <person name="Song X."/>
            <person name="Adiconis X."/>
            <person name="Fan L."/>
            <person name="Goldberg J.M."/>
            <person name="Levin J.Z."/>
            <person name="Young S."/>
            <person name="Zeng Q."/>
            <person name="Anikster Y."/>
            <person name="Bruce M."/>
            <person name="Wang M."/>
            <person name="Yin C."/>
            <person name="McCallum B."/>
            <person name="Szabo L.J."/>
            <person name="Hulbert S."/>
            <person name="Chen X."/>
            <person name="Fellers J.P."/>
        </authorList>
    </citation>
    <scope>NUCLEOTIDE SEQUENCE</scope>
    <source>
        <strain evidence="4">Isolate 1-1 / race 1 (BBBD)</strain>
        <strain evidence="3">isolate 1-1 / race 1 (BBBD)</strain>
    </source>
</reference>
<proteinExistence type="predicted"/>
<feature type="signal peptide" evidence="1">
    <location>
        <begin position="1"/>
        <end position="21"/>
    </location>
</feature>
<evidence type="ECO:0000313" key="4">
    <source>
        <dbReference type="Proteomes" id="UP000005240"/>
    </source>
</evidence>
<dbReference type="VEuPathDB" id="FungiDB:PTTG_26701"/>
<organism evidence="2">
    <name type="scientific">Puccinia triticina (isolate 1-1 / race 1 (BBBD))</name>
    <name type="common">Brown leaf rust fungus</name>
    <dbReference type="NCBI Taxonomy" id="630390"/>
    <lineage>
        <taxon>Eukaryota</taxon>
        <taxon>Fungi</taxon>
        <taxon>Dikarya</taxon>
        <taxon>Basidiomycota</taxon>
        <taxon>Pucciniomycotina</taxon>
        <taxon>Pucciniomycetes</taxon>
        <taxon>Pucciniales</taxon>
        <taxon>Pucciniaceae</taxon>
        <taxon>Puccinia</taxon>
    </lineage>
</organism>
<evidence type="ECO:0000313" key="2">
    <source>
        <dbReference type="EMBL" id="OAV95282.1"/>
    </source>
</evidence>
<accession>A0A180GSJ7</accession>
<name>A0A180GSJ7_PUCT1</name>
<dbReference type="EMBL" id="ADAS02000030">
    <property type="protein sequence ID" value="OAV95282.1"/>
    <property type="molecule type" value="Genomic_DNA"/>
</dbReference>
<feature type="chain" id="PRO_5008110225" evidence="1">
    <location>
        <begin position="22"/>
        <end position="53"/>
    </location>
</feature>
<gene>
    <name evidence="2" type="ORF">PTTG_26701</name>
</gene>
<sequence length="53" mass="5446">MRSIMPFLTVLLSATVHLSVASPVVGGVVNLKASAGAKAHDPDLPACVFPQCK</sequence>
<dbReference type="AlphaFoldDB" id="A0A180GSJ7"/>
<reference evidence="2" key="2">
    <citation type="submission" date="2016-05" db="EMBL/GenBank/DDBJ databases">
        <title>Comparative analysis highlights variable genome content of wheat rusts and divergence of the mating loci.</title>
        <authorList>
            <person name="Cuomo C.A."/>
            <person name="Bakkeren G."/>
            <person name="Szabo L."/>
            <person name="Khalil H."/>
            <person name="Joly D."/>
            <person name="Goldberg J."/>
            <person name="Young S."/>
            <person name="Zeng Q."/>
            <person name="Fellers J."/>
        </authorList>
    </citation>
    <scope>NUCLEOTIDE SEQUENCE [LARGE SCALE GENOMIC DNA]</scope>
    <source>
        <strain evidence="2">1-1 BBBD Race 1</strain>
    </source>
</reference>
<reference evidence="3" key="4">
    <citation type="submission" date="2025-05" db="UniProtKB">
        <authorList>
            <consortium name="EnsemblFungi"/>
        </authorList>
    </citation>
    <scope>IDENTIFICATION</scope>
    <source>
        <strain evidence="3">isolate 1-1 / race 1 (BBBD)</strain>
    </source>
</reference>
<keyword evidence="1" id="KW-0732">Signal</keyword>
<protein>
    <submittedName>
        <fullName evidence="2 3">Uncharacterized protein</fullName>
    </submittedName>
</protein>
<keyword evidence="4" id="KW-1185">Reference proteome</keyword>
<evidence type="ECO:0000313" key="3">
    <source>
        <dbReference type="EnsemblFungi" id="PTTG_26701-t43_1-p1"/>
    </source>
</evidence>
<evidence type="ECO:0000256" key="1">
    <source>
        <dbReference type="SAM" id="SignalP"/>
    </source>
</evidence>
<dbReference type="Proteomes" id="UP000005240">
    <property type="component" value="Unassembled WGS sequence"/>
</dbReference>